<dbReference type="RefSeq" id="WP_212933923.1">
    <property type="nucleotide sequence ID" value="NZ_BORC01000004.1"/>
</dbReference>
<protein>
    <submittedName>
        <fullName evidence="1">Uncharacterized protein</fullName>
    </submittedName>
</protein>
<reference evidence="1" key="1">
    <citation type="submission" date="2021-03" db="EMBL/GenBank/DDBJ databases">
        <title>Antimicrobial resistance genes in bacteria isolated from Japanese honey, and their potential for conferring macrolide and lincosamide resistance in the American foulbrood pathogen Paenibacillus larvae.</title>
        <authorList>
            <person name="Okamoto M."/>
            <person name="Kumagai M."/>
            <person name="Kanamori H."/>
            <person name="Takamatsu D."/>
        </authorList>
    </citation>
    <scope>NUCLEOTIDE SEQUENCE</scope>
    <source>
        <strain evidence="1">J27TS8</strain>
    </source>
</reference>
<dbReference type="Proteomes" id="UP000682111">
    <property type="component" value="Unassembled WGS sequence"/>
</dbReference>
<dbReference type="EMBL" id="BORC01000004">
    <property type="protein sequence ID" value="GIN62742.1"/>
    <property type="molecule type" value="Genomic_DNA"/>
</dbReference>
<gene>
    <name evidence="1" type="ORF">J27TS8_27350</name>
</gene>
<sequence length="63" mass="7448">MKEYIYGNSKVIVFSPYQLTEMTKEEQKTFFQEEWNKGNVILKEIAQAAHDCLLDSYLKQKQA</sequence>
<name>A0A919WJB4_9BACI</name>
<organism evidence="1 2">
    <name type="scientific">Robertmurraya siralis</name>
    <dbReference type="NCBI Taxonomy" id="77777"/>
    <lineage>
        <taxon>Bacteria</taxon>
        <taxon>Bacillati</taxon>
        <taxon>Bacillota</taxon>
        <taxon>Bacilli</taxon>
        <taxon>Bacillales</taxon>
        <taxon>Bacillaceae</taxon>
        <taxon>Robertmurraya</taxon>
    </lineage>
</organism>
<dbReference type="AlphaFoldDB" id="A0A919WJB4"/>
<evidence type="ECO:0000313" key="2">
    <source>
        <dbReference type="Proteomes" id="UP000682111"/>
    </source>
</evidence>
<proteinExistence type="predicted"/>
<comment type="caution">
    <text evidence="1">The sequence shown here is derived from an EMBL/GenBank/DDBJ whole genome shotgun (WGS) entry which is preliminary data.</text>
</comment>
<evidence type="ECO:0000313" key="1">
    <source>
        <dbReference type="EMBL" id="GIN62742.1"/>
    </source>
</evidence>
<accession>A0A919WJB4</accession>
<keyword evidence="2" id="KW-1185">Reference proteome</keyword>